<dbReference type="Proteomes" id="UP000694892">
    <property type="component" value="Chromosome 9_10L"/>
</dbReference>
<protein>
    <submittedName>
        <fullName evidence="1">Uncharacterized protein</fullName>
    </submittedName>
</protein>
<reference evidence="2" key="1">
    <citation type="journal article" date="2016" name="Nature">
        <title>Genome evolution in the allotetraploid frog Xenopus laevis.</title>
        <authorList>
            <person name="Session A.M."/>
            <person name="Uno Y."/>
            <person name="Kwon T."/>
            <person name="Chapman J.A."/>
            <person name="Toyoda A."/>
            <person name="Takahashi S."/>
            <person name="Fukui A."/>
            <person name="Hikosaka A."/>
            <person name="Suzuki A."/>
            <person name="Kondo M."/>
            <person name="van Heeringen S.J."/>
            <person name="Quigley I."/>
            <person name="Heinz S."/>
            <person name="Ogino H."/>
            <person name="Ochi H."/>
            <person name="Hellsten U."/>
            <person name="Lyons J.B."/>
            <person name="Simakov O."/>
            <person name="Putnam N."/>
            <person name="Stites J."/>
            <person name="Kuroki Y."/>
            <person name="Tanaka T."/>
            <person name="Michiue T."/>
            <person name="Watanabe M."/>
            <person name="Bogdanovic O."/>
            <person name="Lister R."/>
            <person name="Georgiou G."/>
            <person name="Paranjpe S.S."/>
            <person name="van Kruijsbergen I."/>
            <person name="Shu S."/>
            <person name="Carlson J."/>
            <person name="Kinoshita T."/>
            <person name="Ohta Y."/>
            <person name="Mawaribuchi S."/>
            <person name="Jenkins J."/>
            <person name="Grimwood J."/>
            <person name="Schmutz J."/>
            <person name="Mitros T."/>
            <person name="Mozaffari S.V."/>
            <person name="Suzuki Y."/>
            <person name="Haramoto Y."/>
            <person name="Yamamoto T.S."/>
            <person name="Takagi C."/>
            <person name="Heald R."/>
            <person name="Miller K."/>
            <person name="Haudenschild C."/>
            <person name="Kitzman J."/>
            <person name="Nakayama T."/>
            <person name="Izutsu Y."/>
            <person name="Robert J."/>
            <person name="Fortriede J."/>
            <person name="Burns K."/>
            <person name="Lotay V."/>
            <person name="Karimi K."/>
            <person name="Yasuoka Y."/>
            <person name="Dichmann D.S."/>
            <person name="Flajnik M.F."/>
            <person name="Houston D.W."/>
            <person name="Shendure J."/>
            <person name="DuPasquier L."/>
            <person name="Vize P.D."/>
            <person name="Zorn A.M."/>
            <person name="Ito M."/>
            <person name="Marcotte E.M."/>
            <person name="Wallingford J.B."/>
            <person name="Ito Y."/>
            <person name="Asashima M."/>
            <person name="Ueno N."/>
            <person name="Matsuda Y."/>
            <person name="Veenstra G.J."/>
            <person name="Fujiyama A."/>
            <person name="Harland R.M."/>
            <person name="Taira M."/>
            <person name="Rokhsar D.S."/>
        </authorList>
    </citation>
    <scope>NUCLEOTIDE SEQUENCE [LARGE SCALE GENOMIC DNA]</scope>
    <source>
        <strain evidence="2">J</strain>
    </source>
</reference>
<dbReference type="AlphaFoldDB" id="A0A974BZ10"/>
<organism evidence="1 2">
    <name type="scientific">Xenopus laevis</name>
    <name type="common">African clawed frog</name>
    <dbReference type="NCBI Taxonomy" id="8355"/>
    <lineage>
        <taxon>Eukaryota</taxon>
        <taxon>Metazoa</taxon>
        <taxon>Chordata</taxon>
        <taxon>Craniata</taxon>
        <taxon>Vertebrata</taxon>
        <taxon>Euteleostomi</taxon>
        <taxon>Amphibia</taxon>
        <taxon>Batrachia</taxon>
        <taxon>Anura</taxon>
        <taxon>Pipoidea</taxon>
        <taxon>Pipidae</taxon>
        <taxon>Xenopodinae</taxon>
        <taxon>Xenopus</taxon>
        <taxon>Xenopus</taxon>
    </lineage>
</organism>
<gene>
    <name evidence="1" type="ORF">XELAEV_18044434mg</name>
</gene>
<name>A0A974BZ10_XENLA</name>
<dbReference type="EMBL" id="CM004482">
    <property type="protein sequence ID" value="OCT63336.1"/>
    <property type="molecule type" value="Genomic_DNA"/>
</dbReference>
<proteinExistence type="predicted"/>
<evidence type="ECO:0000313" key="2">
    <source>
        <dbReference type="Proteomes" id="UP000694892"/>
    </source>
</evidence>
<evidence type="ECO:0000313" key="1">
    <source>
        <dbReference type="EMBL" id="OCT63336.1"/>
    </source>
</evidence>
<accession>A0A974BZ10</accession>
<dbReference type="OMA" id="DEIVIYL"/>
<sequence>MILFNALEKKDSLLVEKPEDFVSHRRLKMCPLIPLHLVQDLITNLQKVTFRKRYNVNNKNFYILPDANEIVIYLSPDFWQQNEMLECGSRPGTLILELSHVLGYKRYLERPKEEGEGNKDPPLFSLTASNICWAFETWMIHKGFYYRSGVPNLFKPSYSCCGEESKDSVCALSDLSSCLNDIMVPPEIPERSSRSLLPKYSPKGSLLSEEERKVAEKAKQRTLRILFDALEKKDSLLVVKPEDFVGIPKKKTFPLIPLNLVQDLIINLLSVTFRKSYCAIPETFELLQGSDEIVIYLSPHFWHQKEMLGQGSRPGTLILELSRVLGYKRYLGSPTDEREEQAQQGQQKFPLTASEICSVFEKWMCHSGSYFGYYSCCGEKSVDSVCDILTGPSHHLLSDKE</sequence>